<keyword evidence="4" id="KW-0158">Chromosome</keyword>
<dbReference type="SUPFAM" id="SSF52540">
    <property type="entry name" value="P-loop containing nucleoside triphosphate hydrolases"/>
    <property type="match status" value="2"/>
</dbReference>
<dbReference type="SMART" id="SM00490">
    <property type="entry name" value="HELICc"/>
    <property type="match status" value="1"/>
</dbReference>
<evidence type="ECO:0000256" key="7">
    <source>
        <dbReference type="ARBA" id="ARBA00022771"/>
    </source>
</evidence>
<reference evidence="21" key="1">
    <citation type="submission" date="2022-11" db="EMBL/GenBank/DDBJ databases">
        <title>Centuries of genome instability and evolution in soft-shell clam transmissible cancer (bioRxiv).</title>
        <authorList>
            <person name="Hart S.F.M."/>
            <person name="Yonemitsu M.A."/>
            <person name="Giersch R.M."/>
            <person name="Beal B.F."/>
            <person name="Arriagada G."/>
            <person name="Davis B.W."/>
            <person name="Ostrander E.A."/>
            <person name="Goff S.P."/>
            <person name="Metzger M.J."/>
        </authorList>
    </citation>
    <scope>NUCLEOTIDE SEQUENCE</scope>
    <source>
        <strain evidence="21">MELC-2E11</strain>
        <tissue evidence="21">Siphon/mantle</tissue>
    </source>
</reference>
<feature type="compositionally biased region" description="Basic and acidic residues" evidence="17">
    <location>
        <begin position="1220"/>
        <end position="1231"/>
    </location>
</feature>
<evidence type="ECO:0000256" key="8">
    <source>
        <dbReference type="ARBA" id="ARBA00022801"/>
    </source>
</evidence>
<accession>A0ABY7DPR2</accession>
<dbReference type="InterPro" id="IPR049730">
    <property type="entry name" value="SNF2/RAD54-like_C"/>
</dbReference>
<evidence type="ECO:0000259" key="20">
    <source>
        <dbReference type="PROSITE" id="PS51533"/>
    </source>
</evidence>
<dbReference type="Pfam" id="PF17981">
    <property type="entry name" value="ADD_ATRX"/>
    <property type="match status" value="1"/>
</dbReference>
<feature type="compositionally biased region" description="Acidic residues" evidence="17">
    <location>
        <begin position="859"/>
        <end position="868"/>
    </location>
</feature>
<feature type="compositionally biased region" description="Basic and acidic residues" evidence="17">
    <location>
        <begin position="1048"/>
        <end position="1073"/>
    </location>
</feature>
<proteinExistence type="inferred from homology"/>
<dbReference type="InterPro" id="IPR014001">
    <property type="entry name" value="Helicase_ATP-bd"/>
</dbReference>
<dbReference type="InterPro" id="IPR025766">
    <property type="entry name" value="ADD"/>
</dbReference>
<feature type="compositionally biased region" description="Acidic residues" evidence="17">
    <location>
        <begin position="727"/>
        <end position="737"/>
    </location>
</feature>
<feature type="compositionally biased region" description="Acidic residues" evidence="17">
    <location>
        <begin position="812"/>
        <end position="825"/>
    </location>
</feature>
<feature type="compositionally biased region" description="Basic and acidic residues" evidence="17">
    <location>
        <begin position="1943"/>
        <end position="1953"/>
    </location>
</feature>
<keyword evidence="9" id="KW-0347">Helicase</keyword>
<dbReference type="Pfam" id="PF00271">
    <property type="entry name" value="Helicase_C"/>
    <property type="match status" value="1"/>
</dbReference>
<keyword evidence="10" id="KW-0862">Zinc</keyword>
<evidence type="ECO:0000259" key="19">
    <source>
        <dbReference type="PROSITE" id="PS51194"/>
    </source>
</evidence>
<feature type="compositionally biased region" description="Low complexity" evidence="17">
    <location>
        <begin position="15"/>
        <end position="25"/>
    </location>
</feature>
<keyword evidence="16" id="KW-0175">Coiled coil</keyword>
<feature type="compositionally biased region" description="Basic and acidic residues" evidence="17">
    <location>
        <begin position="1330"/>
        <end position="1355"/>
    </location>
</feature>
<name>A0ABY7DPR2_MYAAR</name>
<dbReference type="InterPro" id="IPR011011">
    <property type="entry name" value="Znf_FYVE_PHD"/>
</dbReference>
<dbReference type="Gene3D" id="3.40.50.10810">
    <property type="entry name" value="Tandem AAA-ATPase domain"/>
    <property type="match status" value="1"/>
</dbReference>
<dbReference type="PROSITE" id="PS51192">
    <property type="entry name" value="HELICASE_ATP_BIND_1"/>
    <property type="match status" value="1"/>
</dbReference>
<keyword evidence="7" id="KW-0863">Zinc-finger</keyword>
<keyword evidence="6" id="KW-0547">Nucleotide-binding</keyword>
<dbReference type="PROSITE" id="PS51533">
    <property type="entry name" value="ADD"/>
    <property type="match status" value="1"/>
</dbReference>
<sequence>MSSRSSKRRSDGASKSRSQPSSASVSDEENISDVEQAENDSDDDGSGSEQERLPKKSRVSYTNTSAFSMPDDIKKLTERILCCSCGKQLNYMNPGAIRKHPWLKKCYKFLKSGSFTRDDDGIDEQCRWCGDGGRLYGCDYCNHCFCRSCIKRNLGRSEAAKMEDEADRKWHCYLCKPKKISKLTDDCKKILDYIEKEDQKEKDKEERAKKREKEKEEQYKRDREEKVKARKERDAKKESGKLTVKTEVKSEDKDEKTTPRRSLPAPKEKEELNVSVKVETKNDTPAKVNIPAKVNGNHTPDVILVENSPDKGIKDKVPHFQHHRANLYQPHKDGVQRVVKEQNILHVTVGPKKPVVVSAPYKDNVFVPKVNQSSGGNIVLVPSFAGQSQLSALKGPRTNFSTVISKSATTAKTNDIFHMKNAVTNLNVEGLLDRLQHSSKAFSLQMESIKTDIQIAKLSRANMNFAYGSAVSSMKSSIDVMFNSFRDMFNVQFVANQAGSDVVTEKVTEISAKSEVKNTEISTIVLDDDGASDKKTVDKSDSIVDISDSDSGKDVSETSDKEIKKVPSKSTEDFVVEVNEDYDKMEVDDDTTDDKSDKTPTKADDESDKTPTKEACVETECEKIDKEEETNKVDSDKSSSKTKQSEEMETEEETKDSENDKANKASEEKIDNLKEVKDSSKGKTSSEEEVEESKIIESDQEESKSDDILEKSENTAAELELLKEMADEINDGMQDSDEEKKATRKSTRSKKGDRSETENSAAEQELLKEMEEELNEEPEDDVKKKRKSTRSRKVDKKESENSAAEQELLKEMEEELNDDDDEQSEDEVKVKRRSHRSKKQEDKNETENSAAEKELLKEMEEEFNEDSGDDVKSSRRSARSKKQDKKSESQESSKKSGLPKKTEKDSDTDRRRSSRSKPDKEEDSESDDTVEDKKRSKSKSTDIIKKDKSSDKKSEKKSESKKDAKDKDSNKVSDDSKSKEKKSDKSEKPGKEKKKKDASVDDDSDDTEVEGVKDLPDTLSSVDTSSDNDSDDFDAGARKHKGRSARSNRKDLDSSKRETRSKQSKGEKKKAEKDTEEDDSDPEFDRDLEKEIENKKKQLIVSDSESNSDLEDGDNVGPPADEDQDDDDEDTDVSEQLSPSQIKKLKQAQKKAVEEESDFEEENIIDSDMSSDPEVSFPKLGSPKKSGGGGKGGKKKKLEIEELSDDSDFIAPKKKKKKGFKNDLLEAKISDSDDDDSDSDSGGRRKKGKAKGKGKRKKGADSDDSDAESDGGKKKDKGRKRRRIKRMPSSEEEREPGADDGLEEGDDDDDNTPGGYLKRRRIRKVQGTKKLAEETKAAQKAEEERRKRIEERQKEYNSYVEVEGGGEEDEDVPEGTETVKVDKPDDPTAIAKIIGSPKKIPVTTKCVLEMDKETKKPLIEIDRTLVRKLKPHQVAAVRFMFNCCVESVARLKKDGGAGAILAHCMGLGKTLSVITFVHTLLRHVKLTKMTKCLVVCPLNTCLNWVNEFEIWLSDVDYEIDVYEMSKVKQNFERAQMLKEWHESEAGVMILGYDMYRNLVQGSHCKNKKQKKIFYETLADPGPDLVVCDEGHILKNDQTTLSKAMNKIKSQRRVVLTGTPLQNNLGEYHCMVNFVKPNLLGTRKEFYNRFANPITNGQCSDSTPMDVKVMKRRAHILHELLDGSVQRKDYSALTKYLPPKFEYVVSVRLSKVQMQLYEKYLELSGIMGADMTRTKGARLFKDYQALMRIWTHPWVMKLDEIRQENKRQFSDSEDSFVDDGDTDEMDSFIDDSSTSNSDNDNLSDSDNDKKKSKKKKGKGKKKAGSSSSDDEKKKEDKDEVVKKWTSKRRGNEEGAGSSWMEDMGYGGPKELTTEWWAEFVKEEDEHKLELSGKLMLLFEILKLCEDIGDKVLVFSQSLLSLDIIEDFLAKIDAANQPDAAGEGDGAKKDPETAEKPAVNGDAEKVTAEGSGDGLAAGSKAVEEKELTAEEKIAKELKERLSQFGKCWTKGADYFRMDGSTSSVHRKAAQDQFNDPENFRARLFLISTKAGSLGINLVSANRVIIFDASWNPSHDIQSIFRVYRFGQIKPVYVYRFLAQGTMEEKIYERQVTKQSLSQRVVDEHQIESHYTSSDLAELYRFTPDRLDDPNRKERPLPMLPKDHMLAELMTTYKEWIVTFHEHDSLLENVVEQELTEDEKKAAWEDYENEKKGLNNMRMMGGVPNQGAFMNQQYLATQQMNMQNLLLQGQASLGQPAVLQIVQDLKARFPNLPPEVFQQRVQAVLRQVITNQIMQQSEIQRRQIEQQRMNELNRLNQLKAQIQRQQQMLGGQGGGFNMGAGRGLPASGSFANLGGAAGSASGLQSSGSMPNLQRHLMGLAADQNAQTRKTNTPPPKPK</sequence>
<feature type="compositionally biased region" description="Low complexity" evidence="17">
    <location>
        <begin position="1789"/>
        <end position="1803"/>
    </location>
</feature>
<feature type="compositionally biased region" description="Basic residues" evidence="17">
    <location>
        <begin position="1244"/>
        <end position="1258"/>
    </location>
</feature>
<evidence type="ECO:0000256" key="10">
    <source>
        <dbReference type="ARBA" id="ARBA00022833"/>
    </source>
</evidence>
<dbReference type="InterPro" id="IPR041430">
    <property type="entry name" value="ADD_ATRX"/>
</dbReference>
<comment type="subcellular location">
    <subcellularLocation>
        <location evidence="2">Chromosome</location>
        <location evidence="2">Telomere</location>
    </subcellularLocation>
    <subcellularLocation>
        <location evidence="1">Nucleus</location>
    </subcellularLocation>
</comment>
<feature type="compositionally biased region" description="Basic and acidic residues" evidence="17">
    <location>
        <begin position="1828"/>
        <end position="1841"/>
    </location>
</feature>
<feature type="compositionally biased region" description="Basic and acidic residues" evidence="17">
    <location>
        <begin position="593"/>
        <end position="646"/>
    </location>
</feature>
<feature type="compositionally biased region" description="Basic residues" evidence="17">
    <location>
        <begin position="874"/>
        <end position="884"/>
    </location>
</feature>
<dbReference type="PROSITE" id="PS51194">
    <property type="entry name" value="HELICASE_CTER"/>
    <property type="match status" value="1"/>
</dbReference>
<feature type="compositionally biased region" description="Acidic residues" evidence="17">
    <location>
        <begin position="921"/>
        <end position="930"/>
    </location>
</feature>
<feature type="compositionally biased region" description="Acidic residues" evidence="17">
    <location>
        <begin position="770"/>
        <end position="780"/>
    </location>
</feature>
<dbReference type="Pfam" id="PF00176">
    <property type="entry name" value="SNF2-rel_dom"/>
    <property type="match status" value="1"/>
</dbReference>
<feature type="compositionally biased region" description="Basic and acidic residues" evidence="17">
    <location>
        <begin position="1288"/>
        <end position="1297"/>
    </location>
</feature>
<keyword evidence="11" id="KW-0067">ATP-binding</keyword>
<evidence type="ECO:0000256" key="12">
    <source>
        <dbReference type="ARBA" id="ARBA00022895"/>
    </source>
</evidence>
<evidence type="ECO:0000256" key="14">
    <source>
        <dbReference type="ARBA" id="ARBA00023242"/>
    </source>
</evidence>
<feature type="domain" description="Helicase C-terminal" evidence="19">
    <location>
        <begin position="1956"/>
        <end position="2132"/>
    </location>
</feature>
<feature type="compositionally biased region" description="Basic residues" evidence="17">
    <location>
        <begin position="784"/>
        <end position="794"/>
    </location>
</feature>
<gene>
    <name evidence="21" type="ORF">MAR_022456</name>
</gene>
<evidence type="ECO:0000256" key="4">
    <source>
        <dbReference type="ARBA" id="ARBA00022454"/>
    </source>
</evidence>
<dbReference type="CDD" id="cd11726">
    <property type="entry name" value="ADDz_ATRX"/>
    <property type="match status" value="1"/>
</dbReference>
<dbReference type="SMART" id="SM00487">
    <property type="entry name" value="DEXDc"/>
    <property type="match status" value="1"/>
</dbReference>
<dbReference type="InterPro" id="IPR044574">
    <property type="entry name" value="ARIP4-like"/>
</dbReference>
<feature type="compositionally biased region" description="Basic and acidic residues" evidence="17">
    <location>
        <begin position="839"/>
        <end position="858"/>
    </location>
</feature>
<evidence type="ECO:0000256" key="13">
    <source>
        <dbReference type="ARBA" id="ARBA00023125"/>
    </source>
</evidence>
<evidence type="ECO:0000256" key="3">
    <source>
        <dbReference type="ARBA" id="ARBA00007025"/>
    </source>
</evidence>
<feature type="compositionally biased region" description="Basic and acidic residues" evidence="17">
    <location>
        <begin position="531"/>
        <end position="542"/>
    </location>
</feature>
<dbReference type="Proteomes" id="UP001164746">
    <property type="component" value="Chromosome 3"/>
</dbReference>
<dbReference type="Gene3D" id="3.40.50.300">
    <property type="entry name" value="P-loop containing nucleotide triphosphate hydrolases"/>
    <property type="match status" value="3"/>
</dbReference>
<dbReference type="PROSITE" id="PS00518">
    <property type="entry name" value="ZF_RING_1"/>
    <property type="match status" value="1"/>
</dbReference>
<keyword evidence="14" id="KW-0539">Nucleus</keyword>
<feature type="compositionally biased region" description="Basic and acidic residues" evidence="17">
    <location>
        <begin position="1083"/>
        <end position="1096"/>
    </location>
</feature>
<evidence type="ECO:0000256" key="1">
    <source>
        <dbReference type="ARBA" id="ARBA00004123"/>
    </source>
</evidence>
<dbReference type="EMBL" id="CP111014">
    <property type="protein sequence ID" value="WAQ98083.1"/>
    <property type="molecule type" value="Genomic_DNA"/>
</dbReference>
<evidence type="ECO:0000256" key="16">
    <source>
        <dbReference type="SAM" id="Coils"/>
    </source>
</evidence>
<feature type="compositionally biased region" description="Basic and acidic residues" evidence="17">
    <location>
        <begin position="931"/>
        <end position="999"/>
    </location>
</feature>
<dbReference type="Gene3D" id="3.30.40.10">
    <property type="entry name" value="Zinc/RING finger domain, C3HC4 (zinc finger)"/>
    <property type="match status" value="1"/>
</dbReference>
<keyword evidence="5" id="KW-0479">Metal-binding</keyword>
<comment type="similarity">
    <text evidence="3">Belongs to the SNF2/RAD54 helicase family.</text>
</comment>
<feature type="compositionally biased region" description="Acidic residues" evidence="17">
    <location>
        <begin position="1106"/>
        <end position="1133"/>
    </location>
</feature>
<evidence type="ECO:0000259" key="18">
    <source>
        <dbReference type="PROSITE" id="PS51192"/>
    </source>
</evidence>
<feature type="compositionally biased region" description="Basic and acidic residues" evidence="17">
    <location>
        <begin position="656"/>
        <end position="713"/>
    </location>
</feature>
<feature type="compositionally biased region" description="Acidic residues" evidence="17">
    <location>
        <begin position="26"/>
        <end position="46"/>
    </location>
</feature>
<dbReference type="Gene3D" id="1.20.120.850">
    <property type="entry name" value="SWI2/SNF2 ATPases, N-terminal domain"/>
    <property type="match status" value="1"/>
</dbReference>
<dbReference type="InterPro" id="IPR027417">
    <property type="entry name" value="P-loop_NTPase"/>
</dbReference>
<feature type="compositionally biased region" description="Basic residues" evidence="17">
    <location>
        <begin position="1038"/>
        <end position="1047"/>
    </location>
</feature>
<keyword evidence="12" id="KW-0779">Telomere</keyword>
<organism evidence="21 22">
    <name type="scientific">Mya arenaria</name>
    <name type="common">Soft-shell clam</name>
    <dbReference type="NCBI Taxonomy" id="6604"/>
    <lineage>
        <taxon>Eukaryota</taxon>
        <taxon>Metazoa</taxon>
        <taxon>Spiralia</taxon>
        <taxon>Lophotrochozoa</taxon>
        <taxon>Mollusca</taxon>
        <taxon>Bivalvia</taxon>
        <taxon>Autobranchia</taxon>
        <taxon>Heteroconchia</taxon>
        <taxon>Euheterodonta</taxon>
        <taxon>Imparidentia</taxon>
        <taxon>Neoheterodontei</taxon>
        <taxon>Myida</taxon>
        <taxon>Myoidea</taxon>
        <taxon>Myidae</taxon>
        <taxon>Mya</taxon>
    </lineage>
</organism>
<feature type="domain" description="PHD-type" evidence="20">
    <location>
        <begin position="70"/>
        <end position="203"/>
    </location>
</feature>
<evidence type="ECO:0000313" key="21">
    <source>
        <dbReference type="EMBL" id="WAQ98083.1"/>
    </source>
</evidence>
<evidence type="ECO:0000256" key="6">
    <source>
        <dbReference type="ARBA" id="ARBA00022741"/>
    </source>
</evidence>
<feature type="compositionally biased region" description="Acidic residues" evidence="17">
    <location>
        <begin position="1298"/>
        <end position="1311"/>
    </location>
</feature>
<evidence type="ECO:0000256" key="5">
    <source>
        <dbReference type="ARBA" id="ARBA00022723"/>
    </source>
</evidence>
<feature type="compositionally biased region" description="Low complexity" evidence="17">
    <location>
        <begin position="2352"/>
        <end position="2365"/>
    </location>
</feature>
<keyword evidence="8" id="KW-0378">Hydrolase</keyword>
<feature type="compositionally biased region" description="Acidic residues" evidence="17">
    <location>
        <begin position="1155"/>
        <end position="1171"/>
    </location>
</feature>
<dbReference type="SUPFAM" id="SSF57903">
    <property type="entry name" value="FYVE/PHD zinc finger"/>
    <property type="match status" value="1"/>
</dbReference>
<evidence type="ECO:0000256" key="17">
    <source>
        <dbReference type="SAM" id="MobiDB-lite"/>
    </source>
</evidence>
<dbReference type="InterPro" id="IPR000330">
    <property type="entry name" value="SNF2_N"/>
</dbReference>
<feature type="compositionally biased region" description="Acidic residues" evidence="17">
    <location>
        <begin position="1770"/>
        <end position="1788"/>
    </location>
</feature>
<feature type="compositionally biased region" description="Acidic residues" evidence="17">
    <location>
        <begin position="1364"/>
        <end position="1374"/>
    </location>
</feature>
<dbReference type="CDD" id="cd18793">
    <property type="entry name" value="SF2_C_SNF"/>
    <property type="match status" value="1"/>
</dbReference>
<dbReference type="PANTHER" id="PTHR45797:SF3">
    <property type="entry name" value="TRANSCRIPTIONAL REGULATOR ATRX HOMOLOG"/>
    <property type="match status" value="1"/>
</dbReference>
<feature type="compositionally biased region" description="Basic and acidic residues" evidence="17">
    <location>
        <begin position="201"/>
        <end position="258"/>
    </location>
</feature>
<evidence type="ECO:0000256" key="2">
    <source>
        <dbReference type="ARBA" id="ARBA00004574"/>
    </source>
</evidence>
<feature type="compositionally biased region" description="Basic residues" evidence="17">
    <location>
        <begin position="1274"/>
        <end position="1286"/>
    </location>
</feature>
<feature type="compositionally biased region" description="Acidic residues" evidence="17">
    <location>
        <begin position="1000"/>
        <end position="1009"/>
    </location>
</feature>
<feature type="compositionally biased region" description="Basic and acidic residues" evidence="17">
    <location>
        <begin position="885"/>
        <end position="920"/>
    </location>
</feature>
<feature type="region of interest" description="Disordered" evidence="17">
    <location>
        <begin position="201"/>
        <end position="271"/>
    </location>
</feature>
<feature type="compositionally biased region" description="Basic residues" evidence="17">
    <location>
        <begin position="1317"/>
        <end position="1327"/>
    </location>
</feature>
<feature type="region of interest" description="Disordered" evidence="17">
    <location>
        <begin position="1"/>
        <end position="59"/>
    </location>
</feature>
<feature type="domain" description="Helicase ATP-binding" evidence="18">
    <location>
        <begin position="1450"/>
        <end position="1637"/>
    </location>
</feature>
<evidence type="ECO:0000313" key="22">
    <source>
        <dbReference type="Proteomes" id="UP001164746"/>
    </source>
</evidence>
<keyword evidence="22" id="KW-1185">Reference proteome</keyword>
<evidence type="ECO:0000256" key="15">
    <source>
        <dbReference type="ARBA" id="ARBA00031106"/>
    </source>
</evidence>
<dbReference type="PANTHER" id="PTHR45797">
    <property type="entry name" value="RAD54-LIKE"/>
    <property type="match status" value="1"/>
</dbReference>
<dbReference type="InterPro" id="IPR038718">
    <property type="entry name" value="SNF2-like_sf"/>
</dbReference>
<evidence type="ECO:0000256" key="9">
    <source>
        <dbReference type="ARBA" id="ARBA00022806"/>
    </source>
</evidence>
<protein>
    <recommendedName>
        <fullName evidence="15">ATP-dependent helicase ATRX</fullName>
    </recommendedName>
</protein>
<dbReference type="InterPro" id="IPR017907">
    <property type="entry name" value="Znf_RING_CS"/>
</dbReference>
<feature type="compositionally biased region" description="Basic and acidic residues" evidence="17">
    <location>
        <begin position="550"/>
        <end position="565"/>
    </location>
</feature>
<feature type="coiled-coil region" evidence="16">
    <location>
        <begin position="2291"/>
        <end position="2325"/>
    </location>
</feature>
<keyword evidence="13" id="KW-0238">DNA-binding</keyword>
<feature type="region of interest" description="Disordered" evidence="17">
    <location>
        <begin position="1935"/>
        <end position="1981"/>
    </location>
</feature>
<feature type="region of interest" description="Disordered" evidence="17">
    <location>
        <begin position="2352"/>
        <end position="2395"/>
    </location>
</feature>
<dbReference type="InterPro" id="IPR001650">
    <property type="entry name" value="Helicase_C-like"/>
</dbReference>
<feature type="compositionally biased region" description="Basic residues" evidence="17">
    <location>
        <begin position="1809"/>
        <end position="1822"/>
    </location>
</feature>
<feature type="region of interest" description="Disordered" evidence="17">
    <location>
        <begin position="1766"/>
        <end position="1865"/>
    </location>
</feature>
<evidence type="ECO:0000256" key="11">
    <source>
        <dbReference type="ARBA" id="ARBA00022840"/>
    </source>
</evidence>
<dbReference type="InterPro" id="IPR013083">
    <property type="entry name" value="Znf_RING/FYVE/PHD"/>
</dbReference>
<feature type="region of interest" description="Disordered" evidence="17">
    <location>
        <begin position="530"/>
        <end position="1383"/>
    </location>
</feature>